<dbReference type="PANTHER" id="PTHR45792">
    <property type="entry name" value="DIACYLGLYCEROL LIPASE HOMOLOG-RELATED"/>
    <property type="match status" value="1"/>
</dbReference>
<evidence type="ECO:0000256" key="15">
    <source>
        <dbReference type="SAM" id="Phobius"/>
    </source>
</evidence>
<dbReference type="Gene3D" id="3.40.50.1820">
    <property type="entry name" value="alpha/beta hydrolase"/>
    <property type="match status" value="1"/>
</dbReference>
<dbReference type="CDD" id="cd00519">
    <property type="entry name" value="Lipase_3"/>
    <property type="match status" value="1"/>
</dbReference>
<dbReference type="AlphaFoldDB" id="A0A485LL99"/>
<keyword evidence="12 15" id="KW-0472">Membrane</keyword>
<feature type="transmembrane region" description="Helical" evidence="15">
    <location>
        <begin position="111"/>
        <end position="132"/>
    </location>
</feature>
<evidence type="ECO:0000256" key="14">
    <source>
        <dbReference type="ARBA" id="ARBA00026104"/>
    </source>
</evidence>
<dbReference type="Pfam" id="PF01764">
    <property type="entry name" value="Lipase_3"/>
    <property type="match status" value="1"/>
</dbReference>
<keyword evidence="11" id="KW-0443">Lipid metabolism</keyword>
<gene>
    <name evidence="18" type="primary">Aste57867_22329</name>
    <name evidence="17" type="ORF">As57867_022259</name>
    <name evidence="18" type="ORF">ASTE57867_22329</name>
</gene>
<evidence type="ECO:0000256" key="9">
    <source>
        <dbReference type="ARBA" id="ARBA00022963"/>
    </source>
</evidence>
<evidence type="ECO:0000313" key="17">
    <source>
        <dbReference type="EMBL" id="KAF0685807.1"/>
    </source>
</evidence>
<keyword evidence="8" id="KW-0106">Calcium</keyword>
<dbReference type="SUPFAM" id="SSF53474">
    <property type="entry name" value="alpha/beta-Hydrolases"/>
    <property type="match status" value="1"/>
</dbReference>
<dbReference type="Proteomes" id="UP000332933">
    <property type="component" value="Unassembled WGS sequence"/>
</dbReference>
<evidence type="ECO:0000256" key="7">
    <source>
        <dbReference type="ARBA" id="ARBA00022801"/>
    </source>
</evidence>
<evidence type="ECO:0000256" key="4">
    <source>
        <dbReference type="ARBA" id="ARBA00022553"/>
    </source>
</evidence>
<sequence length="657" mass="75628">MQPDQPARGPCASFFTAVYRFFGCFMLQLTPRAYILSFALLILGHHLPLWVIWSRLDVDPSSVCYRDFHRWTSQTLVLHILIPSICVISILISLFSTVYRSKIAPWTLHETPLIVLVFLLYIVLALWDIIGFRKSLVDECLHDINQTSVIVFDLAACCFVIVLWLFTSCTWRQRTQDDTRDSCAKLMRCLTTVFLCKRHDSGDEDADGDMFSLLAEAMSQFLYVRRRDYENVLPIADVIFALHLLAKAPPSPRTQGLVAAIPDRVSMLDDGTRYGKLAGGIYGWRLFLYYHPCACHKVLPCCQSRAMRRHMNEVHESTSHWFHAGPRDDVSFVHYTGLDHTSVQYMTTANSLCQVPFSVCRDDDRKELVVIIRGSISWNDVLTDILARNVPMADDEAAAPPHGGPVYTHEGALRTARHLLHELQSGKLKQSFWDFAMTHCRHDDPSANWRIVATGHSLGGAIATILVLMLRKHFHAVGQLYAPMPCLDEATAEWSTSFLTSFIYGDDWVPRFTLSNMVRLMFGLDDIRLRNELMQEYQRVSNVRLIHVWLARFDPTRIEPQVHPEWADLELLPNDYPNTLTIPGTIYQIEPVDEARMCTCEWLRGPQPLQCVRRHRSEFDRIWINYRAPIDHLPHHYDHSINQVKEALRDQRVQDVL</sequence>
<keyword evidence="19" id="KW-1185">Reference proteome</keyword>
<feature type="transmembrane region" description="Helical" evidence="15">
    <location>
        <begin position="144"/>
        <end position="166"/>
    </location>
</feature>
<dbReference type="InterPro" id="IPR002921">
    <property type="entry name" value="Fungal_lipase-type"/>
</dbReference>
<evidence type="ECO:0000313" key="19">
    <source>
        <dbReference type="Proteomes" id="UP000332933"/>
    </source>
</evidence>
<dbReference type="GO" id="GO:0046872">
    <property type="term" value="F:metal ion binding"/>
    <property type="evidence" value="ECO:0007669"/>
    <property type="project" value="UniProtKB-KW"/>
</dbReference>
<dbReference type="GO" id="GO:0005886">
    <property type="term" value="C:plasma membrane"/>
    <property type="evidence" value="ECO:0007669"/>
    <property type="project" value="UniProtKB-SubCell"/>
</dbReference>
<comment type="cofactor">
    <cofactor evidence="1">
        <name>Ca(2+)</name>
        <dbReference type="ChEBI" id="CHEBI:29108"/>
    </cofactor>
</comment>
<evidence type="ECO:0000256" key="2">
    <source>
        <dbReference type="ARBA" id="ARBA00004651"/>
    </source>
</evidence>
<name>A0A485LL99_9STRA</name>
<dbReference type="GO" id="GO:0016298">
    <property type="term" value="F:lipase activity"/>
    <property type="evidence" value="ECO:0007669"/>
    <property type="project" value="TreeGrafter"/>
</dbReference>
<protein>
    <recommendedName>
        <fullName evidence="14">sn-1-specific diacylglycerol lipase</fullName>
        <ecNumber evidence="14">3.1.1.116</ecNumber>
    </recommendedName>
</protein>
<evidence type="ECO:0000256" key="13">
    <source>
        <dbReference type="ARBA" id="ARBA00024531"/>
    </source>
</evidence>
<evidence type="ECO:0000256" key="12">
    <source>
        <dbReference type="ARBA" id="ARBA00023136"/>
    </source>
</evidence>
<keyword evidence="7" id="KW-0378">Hydrolase</keyword>
<evidence type="ECO:0000256" key="6">
    <source>
        <dbReference type="ARBA" id="ARBA00022723"/>
    </source>
</evidence>
<comment type="catalytic activity">
    <reaction evidence="13">
        <text>a 1,2-diacyl-sn-glycerol + H2O = a 2-acylglycerol + a fatty acid + H(+)</text>
        <dbReference type="Rhea" id="RHEA:33275"/>
        <dbReference type="ChEBI" id="CHEBI:15377"/>
        <dbReference type="ChEBI" id="CHEBI:15378"/>
        <dbReference type="ChEBI" id="CHEBI:17389"/>
        <dbReference type="ChEBI" id="CHEBI:17815"/>
        <dbReference type="ChEBI" id="CHEBI:28868"/>
        <dbReference type="EC" id="3.1.1.116"/>
    </reaction>
    <physiologicalReaction direction="left-to-right" evidence="13">
        <dbReference type="Rhea" id="RHEA:33276"/>
    </physiologicalReaction>
</comment>
<dbReference type="EMBL" id="CAADRA010007073">
    <property type="protein sequence ID" value="VFT98992.1"/>
    <property type="molecule type" value="Genomic_DNA"/>
</dbReference>
<keyword evidence="5 15" id="KW-0812">Transmembrane</keyword>
<organism evidence="18 19">
    <name type="scientific">Aphanomyces stellatus</name>
    <dbReference type="NCBI Taxonomy" id="120398"/>
    <lineage>
        <taxon>Eukaryota</taxon>
        <taxon>Sar</taxon>
        <taxon>Stramenopiles</taxon>
        <taxon>Oomycota</taxon>
        <taxon>Saprolegniomycetes</taxon>
        <taxon>Saprolegniales</taxon>
        <taxon>Verrucalvaceae</taxon>
        <taxon>Aphanomyces</taxon>
    </lineage>
</organism>
<dbReference type="GO" id="GO:0016042">
    <property type="term" value="P:lipid catabolic process"/>
    <property type="evidence" value="ECO:0007669"/>
    <property type="project" value="UniProtKB-KW"/>
</dbReference>
<evidence type="ECO:0000256" key="8">
    <source>
        <dbReference type="ARBA" id="ARBA00022837"/>
    </source>
</evidence>
<evidence type="ECO:0000256" key="1">
    <source>
        <dbReference type="ARBA" id="ARBA00001913"/>
    </source>
</evidence>
<dbReference type="EMBL" id="VJMH01007047">
    <property type="protein sequence ID" value="KAF0685807.1"/>
    <property type="molecule type" value="Genomic_DNA"/>
</dbReference>
<evidence type="ECO:0000256" key="3">
    <source>
        <dbReference type="ARBA" id="ARBA00022475"/>
    </source>
</evidence>
<keyword evidence="9" id="KW-0442">Lipid degradation</keyword>
<evidence type="ECO:0000259" key="16">
    <source>
        <dbReference type="Pfam" id="PF01764"/>
    </source>
</evidence>
<keyword evidence="6" id="KW-0479">Metal-binding</keyword>
<reference evidence="17" key="2">
    <citation type="submission" date="2019-06" db="EMBL/GenBank/DDBJ databases">
        <title>Genomics analysis of Aphanomyces spp. identifies a new class of oomycete effector associated with host adaptation.</title>
        <authorList>
            <person name="Gaulin E."/>
        </authorList>
    </citation>
    <scope>NUCLEOTIDE SEQUENCE</scope>
    <source>
        <strain evidence="17">CBS 578.67</strain>
    </source>
</reference>
<dbReference type="InterPro" id="IPR029058">
    <property type="entry name" value="AB_hydrolase_fold"/>
</dbReference>
<keyword evidence="10 15" id="KW-1133">Transmembrane helix</keyword>
<proteinExistence type="predicted"/>
<evidence type="ECO:0000313" key="18">
    <source>
        <dbReference type="EMBL" id="VFT98992.1"/>
    </source>
</evidence>
<keyword evidence="4" id="KW-0597">Phosphoprotein</keyword>
<keyword evidence="3" id="KW-1003">Cell membrane</keyword>
<evidence type="ECO:0000256" key="11">
    <source>
        <dbReference type="ARBA" id="ARBA00023098"/>
    </source>
</evidence>
<dbReference type="OrthoDB" id="438440at2759"/>
<dbReference type="EC" id="3.1.1.116" evidence="14"/>
<feature type="transmembrane region" description="Helical" evidence="15">
    <location>
        <begin position="449"/>
        <end position="470"/>
    </location>
</feature>
<comment type="subcellular location">
    <subcellularLocation>
        <location evidence="2">Cell membrane</location>
        <topology evidence="2">Multi-pass membrane protein</topology>
    </subcellularLocation>
</comment>
<accession>A0A485LL99</accession>
<evidence type="ECO:0000256" key="5">
    <source>
        <dbReference type="ARBA" id="ARBA00022692"/>
    </source>
</evidence>
<dbReference type="PANTHER" id="PTHR45792:SF8">
    <property type="entry name" value="DIACYLGLYCEROL LIPASE-ALPHA"/>
    <property type="match status" value="1"/>
</dbReference>
<evidence type="ECO:0000256" key="10">
    <source>
        <dbReference type="ARBA" id="ARBA00022989"/>
    </source>
</evidence>
<feature type="domain" description="Fungal lipase-type" evidence="16">
    <location>
        <begin position="369"/>
        <end position="514"/>
    </location>
</feature>
<dbReference type="InterPro" id="IPR052214">
    <property type="entry name" value="DAG_Lipase-Related"/>
</dbReference>
<reference evidence="18 19" key="1">
    <citation type="submission" date="2019-03" db="EMBL/GenBank/DDBJ databases">
        <authorList>
            <person name="Gaulin E."/>
            <person name="Dumas B."/>
        </authorList>
    </citation>
    <scope>NUCLEOTIDE SEQUENCE [LARGE SCALE GENOMIC DNA]</scope>
    <source>
        <strain evidence="18">CBS 568.67</strain>
    </source>
</reference>
<feature type="transmembrane region" description="Helical" evidence="15">
    <location>
        <begin position="76"/>
        <end position="99"/>
    </location>
</feature>